<dbReference type="GO" id="GO:0005737">
    <property type="term" value="C:cytoplasm"/>
    <property type="evidence" value="ECO:0007669"/>
    <property type="project" value="UniProtKB-SubCell"/>
</dbReference>
<dbReference type="GO" id="GO:0008360">
    <property type="term" value="P:regulation of cell shape"/>
    <property type="evidence" value="ECO:0007669"/>
    <property type="project" value="UniProtKB-KW"/>
</dbReference>
<comment type="subcellular location">
    <subcellularLocation>
        <location evidence="1">Cytoplasm</location>
    </subcellularLocation>
</comment>
<keyword evidence="5 7" id="KW-0175">Coiled coil</keyword>
<evidence type="ECO:0000256" key="3">
    <source>
        <dbReference type="ARBA" id="ARBA00022618"/>
    </source>
</evidence>
<dbReference type="PANTHER" id="PTHR35794">
    <property type="entry name" value="CELL DIVISION PROTEIN DIVIVA"/>
    <property type="match status" value="1"/>
</dbReference>
<evidence type="ECO:0000256" key="2">
    <source>
        <dbReference type="ARBA" id="ARBA00022490"/>
    </source>
</evidence>
<dbReference type="Pfam" id="PF05103">
    <property type="entry name" value="DivIVA"/>
    <property type="match status" value="1"/>
</dbReference>
<evidence type="ECO:0000256" key="8">
    <source>
        <dbReference type="SAM" id="MobiDB-lite"/>
    </source>
</evidence>
<dbReference type="Gene3D" id="6.10.250.660">
    <property type="match status" value="1"/>
</dbReference>
<evidence type="ECO:0000256" key="1">
    <source>
        <dbReference type="ARBA" id="ARBA00004496"/>
    </source>
</evidence>
<keyword evidence="6" id="KW-0131">Cell cycle</keyword>
<dbReference type="InterPro" id="IPR007793">
    <property type="entry name" value="DivIVA_fam"/>
</dbReference>
<keyword evidence="3 9" id="KW-0132">Cell division</keyword>
<dbReference type="InterPro" id="IPR019933">
    <property type="entry name" value="DivIVA_domain"/>
</dbReference>
<evidence type="ECO:0000256" key="5">
    <source>
        <dbReference type="ARBA" id="ARBA00023054"/>
    </source>
</evidence>
<name>A0A9D9E5X0_9LACO</name>
<dbReference type="InterPro" id="IPR011229">
    <property type="entry name" value="Cell_cycle_GpsB"/>
</dbReference>
<evidence type="ECO:0000256" key="6">
    <source>
        <dbReference type="ARBA" id="ARBA00023306"/>
    </source>
</evidence>
<evidence type="ECO:0000256" key="7">
    <source>
        <dbReference type="SAM" id="Coils"/>
    </source>
</evidence>
<dbReference type="NCBIfam" id="NF010725">
    <property type="entry name" value="PRK14127.1"/>
    <property type="match status" value="1"/>
</dbReference>
<keyword evidence="2" id="KW-0963">Cytoplasm</keyword>
<organism evidence="9 10">
    <name type="scientific">Candidatus Gallilactobacillus intestinavium</name>
    <dbReference type="NCBI Taxonomy" id="2840838"/>
    <lineage>
        <taxon>Bacteria</taxon>
        <taxon>Bacillati</taxon>
        <taxon>Bacillota</taxon>
        <taxon>Bacilli</taxon>
        <taxon>Lactobacillales</taxon>
        <taxon>Lactobacillaceae</taxon>
        <taxon>Lactobacillaceae incertae sedis</taxon>
        <taxon>Candidatus Gallilactobacillus</taxon>
    </lineage>
</organism>
<reference evidence="9" key="1">
    <citation type="submission" date="2020-10" db="EMBL/GenBank/DDBJ databases">
        <authorList>
            <person name="Gilroy R."/>
        </authorList>
    </citation>
    <scope>NUCLEOTIDE SEQUENCE</scope>
    <source>
        <strain evidence="9">C6-149</strain>
    </source>
</reference>
<accession>A0A9D9E5X0</accession>
<dbReference type="GO" id="GO:0051301">
    <property type="term" value="P:cell division"/>
    <property type="evidence" value="ECO:0007669"/>
    <property type="project" value="UniProtKB-KW"/>
</dbReference>
<proteinExistence type="predicted"/>
<evidence type="ECO:0000313" key="10">
    <source>
        <dbReference type="Proteomes" id="UP000823614"/>
    </source>
</evidence>
<dbReference type="PIRSF" id="PIRSF029938">
    <property type="entry name" value="UCP029938"/>
    <property type="match status" value="1"/>
</dbReference>
<gene>
    <name evidence="9" type="primary">gpsB</name>
    <name evidence="9" type="ORF">IAA89_00340</name>
</gene>
<reference evidence="9" key="2">
    <citation type="journal article" date="2021" name="PeerJ">
        <title>Extensive microbial diversity within the chicken gut microbiome revealed by metagenomics and culture.</title>
        <authorList>
            <person name="Gilroy R."/>
            <person name="Ravi A."/>
            <person name="Getino M."/>
            <person name="Pursley I."/>
            <person name="Horton D.L."/>
            <person name="Alikhan N.F."/>
            <person name="Baker D."/>
            <person name="Gharbi K."/>
            <person name="Hall N."/>
            <person name="Watson M."/>
            <person name="Adriaenssens E.M."/>
            <person name="Foster-Nyarko E."/>
            <person name="Jarju S."/>
            <person name="Secka A."/>
            <person name="Antonio M."/>
            <person name="Oren A."/>
            <person name="Chaudhuri R.R."/>
            <person name="La Ragione R."/>
            <person name="Hildebrand F."/>
            <person name="Pallen M.J."/>
        </authorList>
    </citation>
    <scope>NUCLEOTIDE SEQUENCE</scope>
    <source>
        <strain evidence="9">C6-149</strain>
    </source>
</reference>
<evidence type="ECO:0000313" key="9">
    <source>
        <dbReference type="EMBL" id="MBO8440890.1"/>
    </source>
</evidence>
<evidence type="ECO:0000256" key="4">
    <source>
        <dbReference type="ARBA" id="ARBA00022960"/>
    </source>
</evidence>
<feature type="region of interest" description="Disordered" evidence="8">
    <location>
        <begin position="70"/>
        <end position="99"/>
    </location>
</feature>
<feature type="region of interest" description="Disordered" evidence="8">
    <location>
        <begin position="114"/>
        <end position="135"/>
    </location>
</feature>
<comment type="caution">
    <text evidence="9">The sequence shown here is derived from an EMBL/GenBank/DDBJ whole genome shotgun (WGS) entry which is preliminary data.</text>
</comment>
<dbReference type="AlphaFoldDB" id="A0A9D9E5X0"/>
<protein>
    <submittedName>
        <fullName evidence="9">Cell division regulator GpsB</fullName>
    </submittedName>
</protein>
<dbReference type="NCBIfam" id="TIGR03544">
    <property type="entry name" value="DivI1A_domain"/>
    <property type="match status" value="1"/>
</dbReference>
<feature type="coiled-coil region" evidence="7">
    <location>
        <begin position="34"/>
        <end position="68"/>
    </location>
</feature>
<sequence length="135" mass="15306">MDGINYTTQDILQKEFKEKRVGVAYDPTDVDSFLDNIIKDYEVFNREIARLKAENQQLNDKVEDLNKQLSVSGNVNVKPRTAVNSSATQTNNQTNSDINMEILKRLSNLERRVYGQSGTTTDSSNSSDTLDPWNN</sequence>
<keyword evidence="4" id="KW-0133">Cell shape</keyword>
<feature type="compositionally biased region" description="Low complexity" evidence="8">
    <location>
        <begin position="84"/>
        <end position="96"/>
    </location>
</feature>
<feature type="compositionally biased region" description="Low complexity" evidence="8">
    <location>
        <begin position="119"/>
        <end position="129"/>
    </location>
</feature>
<dbReference type="Proteomes" id="UP000823614">
    <property type="component" value="Unassembled WGS sequence"/>
</dbReference>
<dbReference type="EMBL" id="JADIMP010000007">
    <property type="protein sequence ID" value="MBO8440890.1"/>
    <property type="molecule type" value="Genomic_DNA"/>
</dbReference>
<dbReference type="PANTHER" id="PTHR35794:SF1">
    <property type="entry name" value="CELL CYCLE PROTEIN GPSB"/>
    <property type="match status" value="1"/>
</dbReference>